<gene>
    <name evidence="1" type="ORF">UFOPK4000_00596</name>
</gene>
<name>A0A6J7NGX5_9ZZZZ</name>
<dbReference type="EMBL" id="CAFBOT010000085">
    <property type="protein sequence ID" value="CAB4989244.1"/>
    <property type="molecule type" value="Genomic_DNA"/>
</dbReference>
<organism evidence="1">
    <name type="scientific">freshwater metagenome</name>
    <dbReference type="NCBI Taxonomy" id="449393"/>
    <lineage>
        <taxon>unclassified sequences</taxon>
        <taxon>metagenomes</taxon>
        <taxon>ecological metagenomes</taxon>
    </lineage>
</organism>
<dbReference type="AlphaFoldDB" id="A0A6J7NGX5"/>
<proteinExistence type="predicted"/>
<accession>A0A6J7NGX5</accession>
<evidence type="ECO:0000313" key="1">
    <source>
        <dbReference type="EMBL" id="CAB4989244.1"/>
    </source>
</evidence>
<reference evidence="1" key="1">
    <citation type="submission" date="2020-05" db="EMBL/GenBank/DDBJ databases">
        <authorList>
            <person name="Chiriac C."/>
            <person name="Salcher M."/>
            <person name="Ghai R."/>
            <person name="Kavagutti S V."/>
        </authorList>
    </citation>
    <scope>NUCLEOTIDE SEQUENCE</scope>
</reference>
<sequence length="100" mass="11713">MEVLLNILQFCTHGRLCFFKRTIAILFCFAWQVIPFAFTSEKVEPFLLQFLNDFVLNRMICEYSETGCAQRVSKSLWRIRCGVVDNGDIHKTIVLVLLRH</sequence>
<protein>
    <submittedName>
        <fullName evidence="1">Unannotated protein</fullName>
    </submittedName>
</protein>